<dbReference type="PANTHER" id="PTHR19854">
    <property type="entry name" value="TRANSDUCIN BETA-LIKE 3"/>
    <property type="match status" value="1"/>
</dbReference>
<dbReference type="GeneID" id="64574665"/>
<comment type="similarity">
    <text evidence="5">Belongs to the WD repeat ASA1 family.</text>
</comment>
<reference evidence="7" key="2">
    <citation type="journal article" name="BMC Genomics">
        <title>New genome assemblies reveal patterns of domestication and adaptation across Brettanomyces (Dekkera) species.</title>
        <authorList>
            <person name="Roach M.J."/>
            <person name="Borneman A.R."/>
        </authorList>
    </citation>
    <scope>NUCLEOTIDE SEQUENCE</scope>
    <source>
        <strain evidence="7">UCD 2041</strain>
    </source>
</reference>
<dbReference type="KEGG" id="bbrx:BRETT_002741"/>
<accession>A0A871RL59</accession>
<protein>
    <recommendedName>
        <fullName evidence="6">ASTRA-associated protein 1</fullName>
    </recommendedName>
</protein>
<evidence type="ECO:0000313" key="8">
    <source>
        <dbReference type="Proteomes" id="UP000663131"/>
    </source>
</evidence>
<dbReference type="InterPro" id="IPR036322">
    <property type="entry name" value="WD40_repeat_dom_sf"/>
</dbReference>
<evidence type="ECO:0000256" key="6">
    <source>
        <dbReference type="ARBA" id="ARBA00040563"/>
    </source>
</evidence>
<evidence type="ECO:0000256" key="1">
    <source>
        <dbReference type="ARBA" id="ARBA00022574"/>
    </source>
</evidence>
<dbReference type="SUPFAM" id="SSF50978">
    <property type="entry name" value="WD40 repeat-like"/>
    <property type="match status" value="1"/>
</dbReference>
<dbReference type="OrthoDB" id="7668193at2759"/>
<gene>
    <name evidence="7" type="ORF">BRETT_002741</name>
</gene>
<evidence type="ECO:0000256" key="5">
    <source>
        <dbReference type="ARBA" id="ARBA00037931"/>
    </source>
</evidence>
<dbReference type="PANTHER" id="PTHR19854:SF1">
    <property type="entry name" value="GUANINE NUCLEOTIDE-BINDING PROTEIN SUBUNIT BETA-LIKE PROTEIN 1"/>
    <property type="match status" value="1"/>
</dbReference>
<evidence type="ECO:0000256" key="4">
    <source>
        <dbReference type="ARBA" id="ARBA00037338"/>
    </source>
</evidence>
<dbReference type="Proteomes" id="UP000663131">
    <property type="component" value="Chromosome 9"/>
</dbReference>
<keyword evidence="1" id="KW-0853">WD repeat</keyword>
<keyword evidence="3" id="KW-0156">Chromatin regulator</keyword>
<dbReference type="RefSeq" id="XP_041139053.1">
    <property type="nucleotide sequence ID" value="XM_041281262.1"/>
</dbReference>
<dbReference type="InterPro" id="IPR015943">
    <property type="entry name" value="WD40/YVTN_repeat-like_dom_sf"/>
</dbReference>
<organism evidence="7 8">
    <name type="scientific">Dekkera bruxellensis</name>
    <name type="common">Brettanomyces custersii</name>
    <dbReference type="NCBI Taxonomy" id="5007"/>
    <lineage>
        <taxon>Eukaryota</taxon>
        <taxon>Fungi</taxon>
        <taxon>Dikarya</taxon>
        <taxon>Ascomycota</taxon>
        <taxon>Saccharomycotina</taxon>
        <taxon>Pichiomycetes</taxon>
        <taxon>Pichiales</taxon>
        <taxon>Pichiaceae</taxon>
        <taxon>Brettanomyces</taxon>
    </lineage>
</organism>
<comment type="function">
    <text evidence="4">Component of the ASTRA complex involved in chromatin remodeling.</text>
</comment>
<proteinExistence type="inferred from homology"/>
<name>A0A871RL59_DEKBR</name>
<keyword evidence="2" id="KW-0677">Repeat</keyword>
<dbReference type="AlphaFoldDB" id="A0A871RL59"/>
<sequence>MQIKDKSRRIQGTLRGHKAVITAIELVYLPTSITFTDQSTNITQDTQFLRPSLLTGDETGLVIWWDLATRRPISKWQAQGHKGSKLPCGVTTLQQLGLTWHNFENRSFEVPEIDLQWYGCVLSHGKDGEVKIWRLFEAVSCGDHGLAFKPMMLAKQKLPTPIFTMPVNMLNFSNVEMHSGGVIATPGTQDTGAFDVYEISAPSAVTDKRTPALSRKLKAVDISKFIEIQHDQATDTVSGQRAGFGIVMKVRWIGTERLAVGYESGAVVIYRIDRQDEKNWKIQPVVVDYTHKPEPITALLYDNVRDIVLTGSSTDKIAWLCNAKHLNDTNNGIFDSTECTKVYHMEHNGISDISISTSGHVGVVTWDGYSRFYEYTDGEVENSSLKFVFKVKRQMPSIADNRLYATDDIKQQDMLHPQKASVVLYSKRQVEYYALKEKREILYNNGMSKNLVRRRLERDLDSRWMLIGYKDGRVAVYKLEAE</sequence>
<evidence type="ECO:0000313" key="7">
    <source>
        <dbReference type="EMBL" id="QOU22560.1"/>
    </source>
</evidence>
<reference evidence="7" key="1">
    <citation type="submission" date="2020-10" db="EMBL/GenBank/DDBJ databases">
        <authorList>
            <person name="Palmer J.M."/>
        </authorList>
    </citation>
    <scope>NUCLEOTIDE SEQUENCE</scope>
    <source>
        <strain evidence="7">UCD 2041</strain>
    </source>
</reference>
<dbReference type="GO" id="GO:0006325">
    <property type="term" value="P:chromatin organization"/>
    <property type="evidence" value="ECO:0007669"/>
    <property type="project" value="UniProtKB-KW"/>
</dbReference>
<evidence type="ECO:0000256" key="3">
    <source>
        <dbReference type="ARBA" id="ARBA00022853"/>
    </source>
</evidence>
<dbReference type="EMBL" id="CP063137">
    <property type="protein sequence ID" value="QOU22560.1"/>
    <property type="molecule type" value="Genomic_DNA"/>
</dbReference>
<dbReference type="Gene3D" id="2.130.10.10">
    <property type="entry name" value="YVTN repeat-like/Quinoprotein amine dehydrogenase"/>
    <property type="match status" value="2"/>
</dbReference>
<evidence type="ECO:0000256" key="2">
    <source>
        <dbReference type="ARBA" id="ARBA00022737"/>
    </source>
</evidence>